<feature type="domain" description="HNH nuclease" evidence="1">
    <location>
        <begin position="210"/>
        <end position="259"/>
    </location>
</feature>
<dbReference type="OrthoDB" id="5678128at2"/>
<keyword evidence="2" id="KW-0255">Endonuclease</keyword>
<gene>
    <name evidence="2" type="ordered locus">AciX9_1008</name>
</gene>
<dbReference type="EMBL" id="CP002480">
    <property type="protein sequence ID" value="ADW68073.1"/>
    <property type="molecule type" value="Genomic_DNA"/>
</dbReference>
<evidence type="ECO:0000313" key="2">
    <source>
        <dbReference type="EMBL" id="ADW68073.1"/>
    </source>
</evidence>
<organism evidence="3">
    <name type="scientific">Granulicella tundricola (strain ATCC BAA-1859 / DSM 23138 / MP5ACTX9)</name>
    <dbReference type="NCBI Taxonomy" id="1198114"/>
    <lineage>
        <taxon>Bacteria</taxon>
        <taxon>Pseudomonadati</taxon>
        <taxon>Acidobacteriota</taxon>
        <taxon>Terriglobia</taxon>
        <taxon>Terriglobales</taxon>
        <taxon>Acidobacteriaceae</taxon>
        <taxon>Granulicella</taxon>
    </lineage>
</organism>
<dbReference type="AlphaFoldDB" id="E8X2E1"/>
<dbReference type="InterPro" id="IPR003615">
    <property type="entry name" value="HNH_nuc"/>
</dbReference>
<reference evidence="3" key="1">
    <citation type="submission" date="2011-01" db="EMBL/GenBank/DDBJ databases">
        <title>Complete sequence of chromosome of Acidobacterium sp. MP5ACTX9.</title>
        <authorList>
            <consortium name="US DOE Joint Genome Institute"/>
            <person name="Lucas S."/>
            <person name="Copeland A."/>
            <person name="Lapidus A."/>
            <person name="Cheng J.-F."/>
            <person name="Goodwin L."/>
            <person name="Pitluck S."/>
            <person name="Teshima H."/>
            <person name="Detter J.C."/>
            <person name="Han C."/>
            <person name="Tapia R."/>
            <person name="Land M."/>
            <person name="Hauser L."/>
            <person name="Kyrpides N."/>
            <person name="Ivanova N."/>
            <person name="Ovchinnikova G."/>
            <person name="Pagani I."/>
            <person name="Rawat S.R."/>
            <person name="Mannisto M."/>
            <person name="Haggblom M.M."/>
            <person name="Woyke T."/>
        </authorList>
    </citation>
    <scope>NUCLEOTIDE SEQUENCE [LARGE SCALE GENOMIC DNA]</scope>
    <source>
        <strain evidence="3">MP5ACTX9</strain>
    </source>
</reference>
<dbReference type="GO" id="GO:0004519">
    <property type="term" value="F:endonuclease activity"/>
    <property type="evidence" value="ECO:0007669"/>
    <property type="project" value="UniProtKB-KW"/>
</dbReference>
<dbReference type="Pfam" id="PF13391">
    <property type="entry name" value="HNH_2"/>
    <property type="match status" value="1"/>
</dbReference>
<dbReference type="RefSeq" id="WP_013579396.1">
    <property type="nucleotide sequence ID" value="NC_015064.1"/>
</dbReference>
<name>E8X2E1_GRATM</name>
<sequence length="313" mass="35799">MRLFVAVTDSEWFGLHASKSQVDEVNFWRPSPDATFKALQPGELLLFKLHAPDNFIAGGGFFTKFLQIPVNLAWDSFREANGVRSLHDMRERIGFYRRTLMLPSENPTIGCVMLAEPFFWPREAWIPSPPDFRLNTVQGKGYDSELGTGRALWEEVAQRIELFQPASLQPGTAALAAIESNGFGKPQITLPRLGQGLFRVLLTDAYERRCAISGERTLPVLEAAHIKPYAVVQRHELSNGLLMRSDLHRLFDEGYMTLDPKDRRVLVSSRIREEFDNGKDYYKLEGQLVREPTQVWARPTLENLEFHAYNIFQ</sequence>
<dbReference type="PaxDb" id="1198114-AciX9_1008"/>
<evidence type="ECO:0000259" key="1">
    <source>
        <dbReference type="Pfam" id="PF13391"/>
    </source>
</evidence>
<keyword evidence="2" id="KW-0540">Nuclease</keyword>
<dbReference type="Proteomes" id="UP000000343">
    <property type="component" value="Chromosome"/>
</dbReference>
<evidence type="ECO:0000313" key="3">
    <source>
        <dbReference type="Proteomes" id="UP000000343"/>
    </source>
</evidence>
<accession>E8X2E1</accession>
<dbReference type="KEGG" id="acm:AciX9_1008"/>
<dbReference type="HOGENOM" id="CLU_077422_0_0_0"/>
<protein>
    <submittedName>
        <fullName evidence="2">Restriction endonuclease</fullName>
    </submittedName>
</protein>
<dbReference type="eggNOG" id="COG3440">
    <property type="taxonomic scope" value="Bacteria"/>
</dbReference>
<keyword evidence="3" id="KW-1185">Reference proteome</keyword>
<proteinExistence type="predicted"/>
<keyword evidence="2" id="KW-0378">Hydrolase</keyword>
<dbReference type="STRING" id="1198114.AciX9_1008"/>